<dbReference type="HOGENOM" id="CLU_002964_1_0_6"/>
<evidence type="ECO:0000313" key="2">
    <source>
        <dbReference type="EMBL" id="EAT12955.1"/>
    </source>
</evidence>
<organism evidence="2 3">
    <name type="scientific">Bermanella marisrubri</name>
    <dbReference type="NCBI Taxonomy" id="207949"/>
    <lineage>
        <taxon>Bacteria</taxon>
        <taxon>Pseudomonadati</taxon>
        <taxon>Pseudomonadota</taxon>
        <taxon>Gammaproteobacteria</taxon>
        <taxon>Oceanospirillales</taxon>
        <taxon>Oceanospirillaceae</taxon>
        <taxon>Bermanella</taxon>
    </lineage>
</organism>
<dbReference type="InterPro" id="IPR051162">
    <property type="entry name" value="T4SS_component"/>
</dbReference>
<evidence type="ECO:0000313" key="3">
    <source>
        <dbReference type="Proteomes" id="UP000004263"/>
    </source>
</evidence>
<dbReference type="OrthoDB" id="9806951at2"/>
<dbReference type="InterPro" id="IPR017646">
    <property type="entry name" value="Dnd_assoc_2"/>
</dbReference>
<evidence type="ECO:0000259" key="1">
    <source>
        <dbReference type="Pfam" id="PF01935"/>
    </source>
</evidence>
<sequence length="1705" mass="193937">MSEKQFEGFLVRHLKDWLAVRLKPGDRFQFRSTDADNTVRLLSALRDAADGVVNDEGTELSYLDVNGIKLLIAGHAEEKSINEGCYTDNYLAKLRDRVVDDQRALIMVHNSSLDTITNSTLDLARSGAIWSVAKIHELLAGLIDNSMANRDTSRCLLDHQSKMVASDGASIFGYRSLYESMTDGDLRFEELGLFDDPHLTDSWGGATTTPNYRQIERRLEDNRKLRSEIEFEIEHYPTELEDRLSQFGGKFVKDNFINSDNWKNRTYDEFICEIQKQKKQALEFVDVYSLNGNLQRRSKKETTAGKREQNVLLQVPDEQSTFQIDLKFVGARTEKSEFEIQPKKVEKLLELNHKPHGTNTTFTISGAMTQEPLFFSVRIKRELSSEQFKFQFLLLPDGKFCFDDIINKYLVKATGRGAPSLVIQSDIQLLVMNPGLESSLTLKDNDEVIDVNEVGTLDYQQIYDESDEVRFVLKNGATELPVQVEGESAKESLILPLLMDTSRARHMFNDEYYGVYKESKGTVVVENQEVMQLFLRKQLLDAEWEFVASDLICWDATKERGLPAAELKDFPELQSLYQSYLEFLAHFKSDNRRTLPSLEGWGPSLVKLAKSYVDKYLSYLESVELGKTLSPATKLVMKLGTASIRDTEDNRVKDYLTPFHPLILAYYLYLIDSIQKDGEDLSFRKLPEVTLKRLTARGLIPHLFDEKQQYSYTQTVHENAFWLEIVPREDSNFEYVSKLVRHKIEEFTETFSRLFDTESSAPVLINSVNNAENRELFRGLLAYYMEHLEEGRYIHVNLYDDVEIETEFDLFSEMATYDDIKDRYDLDKGKAKRNTDTIVDVLRTRLTFSKFLNGKTDEQAYAHLTFFKNNQVVDVRNNNIDKHLSGVACGGLLNGESSRSENEAYFTAFGLRGVDYADKPHLKIARLFGAMWRPSKLSSDSYQEYSAISLAVSDSVKKLLNKSYDSSVWVTIVDPKVTLKFFSESDHVILIHYSDQYTSSAGYDAITVTKQSKLYRSVLGASGESLIREFNAFNGEWLLQMVNDPQKEKLGKEGVIASYKAVSAMLCKSDICWVPLSVAEMIRVAGNTGLAMSDSDFSRHNLGIKQGAISDDVLFAGFKDGKLYLLPVESKAGARPNFDKARKQARELKTYMEDLLGQANLAGRLYRGLFVRQVLLQVDKYRLYEVFSDEYFDTLLSAREVWLEGDFTIGELQDYPTAIVIAHLNTEACYKESYEEIDGCLQAEIPLVKLDSLINTPIKELTKEVLAGRVLNIDEKYFLNSKKNVVKSEVVANSDGNPTEINENETNKSVESSVDEFSLKECNQLSDARVLLGIDQASGKKIYWEYGHPELANRHMIVFGRSGQGKTYCIQGLLMELAKVRVKSLIIDYTNGFLPNHLEPEFNEFAKPRSSYLAQAPLAISPFRKQSQDFGGVELEEKDHIIASRIASVFNLVYSTIGEQQFATLTNVIERGVARHGASYNFSSMLDDLYEEGKTGESLANKLSTMVKSNLFDEKESKNWDDIFNAQECAVNVIQLASFSKDIMQLATEFILWDLYAYACANGSKNIPLPIVLDEVQNLDHRLESPLGKMLTEGRKYGVSLILATQTLSMLSKEEQDRIFQAAHKLFFAPAETEVNTYAKLLEQSVPNTDRKMWIKRLSELKKGECISVGLWSDEHGKVKHSAKLVKVSSMNERLMDMKSRRSND</sequence>
<dbReference type="PANTHER" id="PTHR30121">
    <property type="entry name" value="UNCHARACTERIZED PROTEIN YJGR-RELATED"/>
    <property type="match status" value="1"/>
</dbReference>
<dbReference type="EMBL" id="AAQH01000003">
    <property type="protein sequence ID" value="EAT12955.1"/>
    <property type="molecule type" value="Genomic_DNA"/>
</dbReference>
<comment type="caution">
    <text evidence="2">The sequence shown here is derived from an EMBL/GenBank/DDBJ whole genome shotgun (WGS) entry which is preliminary data.</text>
</comment>
<feature type="domain" description="Helicase HerA central" evidence="1">
    <location>
        <begin position="1350"/>
        <end position="1552"/>
    </location>
</feature>
<dbReference type="SUPFAM" id="SSF52540">
    <property type="entry name" value="P-loop containing nucleoside triphosphate hydrolases"/>
    <property type="match status" value="1"/>
</dbReference>
<dbReference type="Gene3D" id="3.40.50.300">
    <property type="entry name" value="P-loop containing nucleotide triphosphate hydrolases"/>
    <property type="match status" value="2"/>
</dbReference>
<keyword evidence="3" id="KW-1185">Reference proteome</keyword>
<reference evidence="2 3" key="1">
    <citation type="submission" date="2006-03" db="EMBL/GenBank/DDBJ databases">
        <authorList>
            <person name="Pinhassi J."/>
            <person name="Pedros-Alio C."/>
            <person name="Ferriera S."/>
            <person name="Johnson J."/>
            <person name="Kravitz S."/>
            <person name="Halpern A."/>
            <person name="Remington K."/>
            <person name="Beeson K."/>
            <person name="Tran B."/>
            <person name="Rogers Y.-H."/>
            <person name="Friedman R."/>
            <person name="Venter J.C."/>
        </authorList>
    </citation>
    <scope>NUCLEOTIDE SEQUENCE [LARGE SCALE GENOMIC DNA]</scope>
    <source>
        <strain evidence="2 3">RED65</strain>
    </source>
</reference>
<name>Q1N4B0_9GAMM</name>
<dbReference type="Pfam" id="PF01935">
    <property type="entry name" value="DUF87"/>
    <property type="match status" value="1"/>
</dbReference>
<dbReference type="InterPro" id="IPR027417">
    <property type="entry name" value="P-loop_NTPase"/>
</dbReference>
<proteinExistence type="predicted"/>
<dbReference type="STRING" id="207949.RED65_14702"/>
<dbReference type="Proteomes" id="UP000004263">
    <property type="component" value="Unassembled WGS sequence"/>
</dbReference>
<dbReference type="PANTHER" id="PTHR30121:SF6">
    <property type="entry name" value="SLR6007 PROTEIN"/>
    <property type="match status" value="1"/>
</dbReference>
<protein>
    <recommendedName>
        <fullName evidence="1">Helicase HerA central domain-containing protein</fullName>
    </recommendedName>
</protein>
<dbReference type="CDD" id="cd01127">
    <property type="entry name" value="TrwB_TraG_TraD_VirD4"/>
    <property type="match status" value="1"/>
</dbReference>
<gene>
    <name evidence="2" type="ORF">RED65_14702</name>
</gene>
<dbReference type="InterPro" id="IPR002789">
    <property type="entry name" value="HerA_central"/>
</dbReference>
<dbReference type="RefSeq" id="WP_007018026.1">
    <property type="nucleotide sequence ID" value="NZ_CH724115.1"/>
</dbReference>
<dbReference type="NCBIfam" id="TIGR03237">
    <property type="entry name" value="dnd_assoc_2"/>
    <property type="match status" value="1"/>
</dbReference>
<accession>Q1N4B0</accession>